<gene>
    <name evidence="3" type="ORF">H5410_011798</name>
</gene>
<keyword evidence="1" id="KW-0812">Transmembrane</keyword>
<keyword evidence="4" id="KW-1185">Reference proteome</keyword>
<reference evidence="3 4" key="1">
    <citation type="submission" date="2020-09" db="EMBL/GenBank/DDBJ databases">
        <title>De no assembly of potato wild relative species, Solanum commersonii.</title>
        <authorList>
            <person name="Cho K."/>
        </authorList>
    </citation>
    <scope>NUCLEOTIDE SEQUENCE [LARGE SCALE GENOMIC DNA]</scope>
    <source>
        <strain evidence="3">LZ3.2</strain>
        <tissue evidence="3">Leaf</tissue>
    </source>
</reference>
<keyword evidence="2" id="KW-0732">Signal</keyword>
<name>A0A9J6AQF1_SOLCO</name>
<feature type="chain" id="PRO_5039914949" evidence="2">
    <location>
        <begin position="25"/>
        <end position="142"/>
    </location>
</feature>
<dbReference type="AlphaFoldDB" id="A0A9J6AQF1"/>
<feature type="transmembrane region" description="Helical" evidence="1">
    <location>
        <begin position="73"/>
        <end position="92"/>
    </location>
</feature>
<protein>
    <submittedName>
        <fullName evidence="3">Uncharacterized protein</fullName>
    </submittedName>
</protein>
<dbReference type="EMBL" id="JACXVP010000002">
    <property type="protein sequence ID" value="KAG5626580.1"/>
    <property type="molecule type" value="Genomic_DNA"/>
</dbReference>
<evidence type="ECO:0000313" key="3">
    <source>
        <dbReference type="EMBL" id="KAG5626580.1"/>
    </source>
</evidence>
<keyword evidence="1" id="KW-0472">Membrane</keyword>
<evidence type="ECO:0000313" key="4">
    <source>
        <dbReference type="Proteomes" id="UP000824120"/>
    </source>
</evidence>
<organism evidence="3 4">
    <name type="scientific">Solanum commersonii</name>
    <name type="common">Commerson's wild potato</name>
    <name type="synonym">Commerson's nightshade</name>
    <dbReference type="NCBI Taxonomy" id="4109"/>
    <lineage>
        <taxon>Eukaryota</taxon>
        <taxon>Viridiplantae</taxon>
        <taxon>Streptophyta</taxon>
        <taxon>Embryophyta</taxon>
        <taxon>Tracheophyta</taxon>
        <taxon>Spermatophyta</taxon>
        <taxon>Magnoliopsida</taxon>
        <taxon>eudicotyledons</taxon>
        <taxon>Gunneridae</taxon>
        <taxon>Pentapetalae</taxon>
        <taxon>asterids</taxon>
        <taxon>lamiids</taxon>
        <taxon>Solanales</taxon>
        <taxon>Solanaceae</taxon>
        <taxon>Solanoideae</taxon>
        <taxon>Solaneae</taxon>
        <taxon>Solanum</taxon>
    </lineage>
</organism>
<evidence type="ECO:0000256" key="2">
    <source>
        <dbReference type="SAM" id="SignalP"/>
    </source>
</evidence>
<accession>A0A9J6AQF1</accession>
<feature type="transmembrane region" description="Helical" evidence="1">
    <location>
        <begin position="112"/>
        <end position="130"/>
    </location>
</feature>
<feature type="signal peptide" evidence="2">
    <location>
        <begin position="1"/>
        <end position="24"/>
    </location>
</feature>
<sequence>MFTFRYASHCLFWMVLCQTYWTNSMIWPWNSPTFSYDNFCVRFDRRMVQTDNHFRSWHYGCSLDTSVRESSRLLALLIAYKPYLTYILVFLSLLRLSSDQFDMDSIVESSRPVAGCGATVVLVVMLWIEAEARLDRLYSKQK</sequence>
<evidence type="ECO:0000256" key="1">
    <source>
        <dbReference type="SAM" id="Phobius"/>
    </source>
</evidence>
<comment type="caution">
    <text evidence="3">The sequence shown here is derived from an EMBL/GenBank/DDBJ whole genome shotgun (WGS) entry which is preliminary data.</text>
</comment>
<proteinExistence type="predicted"/>
<keyword evidence="1" id="KW-1133">Transmembrane helix</keyword>
<dbReference type="Proteomes" id="UP000824120">
    <property type="component" value="Chromosome 2"/>
</dbReference>